<proteinExistence type="predicted"/>
<evidence type="ECO:0000313" key="3">
    <source>
        <dbReference type="Proteomes" id="UP001429984"/>
    </source>
</evidence>
<organism evidence="2 3">
    <name type="scientific">Lysobacter niastensis</name>
    <dbReference type="NCBI Taxonomy" id="380629"/>
    <lineage>
        <taxon>Bacteria</taxon>
        <taxon>Pseudomonadati</taxon>
        <taxon>Pseudomonadota</taxon>
        <taxon>Gammaproteobacteria</taxon>
        <taxon>Lysobacterales</taxon>
        <taxon>Lysobacteraceae</taxon>
        <taxon>Lysobacter</taxon>
    </lineage>
</organism>
<comment type="caution">
    <text evidence="2">The sequence shown here is derived from an EMBL/GenBank/DDBJ whole genome shotgun (WGS) entry which is preliminary data.</text>
</comment>
<protein>
    <submittedName>
        <fullName evidence="2">Uncharacterized protein</fullName>
    </submittedName>
</protein>
<evidence type="ECO:0000256" key="1">
    <source>
        <dbReference type="SAM" id="SignalP"/>
    </source>
</evidence>
<gene>
    <name evidence="2" type="ORF">IU514_05180</name>
</gene>
<sequence>MRKILVALLSIFGFGQAVARPPDQTPAPVTSDLRSMVLNLSPTEIGLSPQNFPHQAWGMVMETGMDAGYYTLVVLADGTTSLYFSTGGGVIGAGEKAQVREASQQFIGWGNRLLGAAHPAASMQPPAVGQTQFFFLTFDGVRSYAAPEAELGEERDSLSPLFHAGHAVIAAVRQARP</sequence>
<keyword evidence="3" id="KW-1185">Reference proteome</keyword>
<feature type="signal peptide" evidence="1">
    <location>
        <begin position="1"/>
        <end position="19"/>
    </location>
</feature>
<keyword evidence="1" id="KW-0732">Signal</keyword>
<dbReference type="EMBL" id="JADLZT010000003">
    <property type="protein sequence ID" value="MBF6023422.1"/>
    <property type="molecule type" value="Genomic_DNA"/>
</dbReference>
<feature type="chain" id="PRO_5045990832" evidence="1">
    <location>
        <begin position="20"/>
        <end position="177"/>
    </location>
</feature>
<reference evidence="2 3" key="1">
    <citation type="submission" date="2020-11" db="EMBL/GenBank/DDBJ databases">
        <title>Draft Genome Sequence and Secondary Metabolite Biosynthetic Potential of the Lysobacter niastensis Type strain DSM 18481.</title>
        <authorList>
            <person name="Turrini P."/>
            <person name="Artuso I."/>
            <person name="Tescari M."/>
            <person name="Lugli G.A."/>
            <person name="Frangipani E."/>
            <person name="Ventura M."/>
            <person name="Visca P."/>
        </authorList>
    </citation>
    <scope>NUCLEOTIDE SEQUENCE [LARGE SCALE GENOMIC DNA]</scope>
    <source>
        <strain evidence="2 3">DSM 18481</strain>
    </source>
</reference>
<accession>A0ABS0B6V6</accession>
<evidence type="ECO:0000313" key="2">
    <source>
        <dbReference type="EMBL" id="MBF6023422.1"/>
    </source>
</evidence>
<dbReference type="Proteomes" id="UP001429984">
    <property type="component" value="Unassembled WGS sequence"/>
</dbReference>
<name>A0ABS0B6V6_9GAMM</name>
<dbReference type="RefSeq" id="WP_194930043.1">
    <property type="nucleotide sequence ID" value="NZ_JADLZT010000003.1"/>
</dbReference>